<proteinExistence type="predicted"/>
<name>A0A0K1E6N6_CHOCO</name>
<dbReference type="STRING" id="52.CMC5_003370"/>
<dbReference type="RefSeq" id="WP_050428778.1">
    <property type="nucleotide sequence ID" value="NZ_CP012159.1"/>
</dbReference>
<feature type="signal peptide" evidence="1">
    <location>
        <begin position="1"/>
        <end position="21"/>
    </location>
</feature>
<keyword evidence="3" id="KW-1185">Reference proteome</keyword>
<reference evidence="2 3" key="1">
    <citation type="submission" date="2015-07" db="EMBL/GenBank/DDBJ databases">
        <title>Genome analysis of myxobacterium Chondromyces crocatus Cm c5 reveals a high potential for natural compound synthesis and the genetic basis for the loss of fruiting body formation.</title>
        <authorList>
            <person name="Zaburannyi N."/>
            <person name="Bunk B."/>
            <person name="Maier J."/>
            <person name="Overmann J."/>
            <person name="Mueller R."/>
        </authorList>
    </citation>
    <scope>NUCLEOTIDE SEQUENCE [LARGE SCALE GENOMIC DNA]</scope>
    <source>
        <strain evidence="2 3">Cm c5</strain>
    </source>
</reference>
<feature type="chain" id="PRO_5005458962" description="Lipoprotein" evidence="1">
    <location>
        <begin position="22"/>
        <end position="97"/>
    </location>
</feature>
<dbReference type="Proteomes" id="UP000067626">
    <property type="component" value="Chromosome"/>
</dbReference>
<evidence type="ECO:0000256" key="1">
    <source>
        <dbReference type="SAM" id="SignalP"/>
    </source>
</evidence>
<gene>
    <name evidence="2" type="ORF">CMC5_003370</name>
</gene>
<organism evidence="2 3">
    <name type="scientific">Chondromyces crocatus</name>
    <dbReference type="NCBI Taxonomy" id="52"/>
    <lineage>
        <taxon>Bacteria</taxon>
        <taxon>Pseudomonadati</taxon>
        <taxon>Myxococcota</taxon>
        <taxon>Polyangia</taxon>
        <taxon>Polyangiales</taxon>
        <taxon>Polyangiaceae</taxon>
        <taxon>Chondromyces</taxon>
    </lineage>
</organism>
<dbReference type="EMBL" id="CP012159">
    <property type="protein sequence ID" value="AKT36223.1"/>
    <property type="molecule type" value="Genomic_DNA"/>
</dbReference>
<dbReference type="KEGG" id="ccro:CMC5_003370"/>
<evidence type="ECO:0008006" key="4">
    <source>
        <dbReference type="Google" id="ProtNLM"/>
    </source>
</evidence>
<dbReference type="AlphaFoldDB" id="A0A0K1E6N6"/>
<dbReference type="PROSITE" id="PS51257">
    <property type="entry name" value="PROKAR_LIPOPROTEIN"/>
    <property type="match status" value="1"/>
</dbReference>
<evidence type="ECO:0000313" key="2">
    <source>
        <dbReference type="EMBL" id="AKT36223.1"/>
    </source>
</evidence>
<keyword evidence="1" id="KW-0732">Signal</keyword>
<sequence>MLSRDSLLGWCVLLFGVVSFATGCSDQTRCTAEIMDGKYRGIASGKKGQRDLDEDAKRDACLQRCAAEKADILDDCAKRCLAEIRHDMINASVRCDG</sequence>
<accession>A0A0K1E6N6</accession>
<evidence type="ECO:0000313" key="3">
    <source>
        <dbReference type="Proteomes" id="UP000067626"/>
    </source>
</evidence>
<protein>
    <recommendedName>
        <fullName evidence="4">Lipoprotein</fullName>
    </recommendedName>
</protein>